<gene>
    <name evidence="3" type="ORF">SAMN05421546_0107</name>
</gene>
<evidence type="ECO:0000313" key="4">
    <source>
        <dbReference type="Proteomes" id="UP000241788"/>
    </source>
</evidence>
<dbReference type="OrthoDB" id="5193828at2"/>
<accession>A0A1N6N5L0</accession>
<dbReference type="PROSITE" id="PS51257">
    <property type="entry name" value="PROKAR_LIPOPROTEIN"/>
    <property type="match status" value="1"/>
</dbReference>
<organism evidence="3 4">
    <name type="scientific">Solilutibacter tolerans</name>
    <dbReference type="NCBI Taxonomy" id="1604334"/>
    <lineage>
        <taxon>Bacteria</taxon>
        <taxon>Pseudomonadati</taxon>
        <taxon>Pseudomonadota</taxon>
        <taxon>Gammaproteobacteria</taxon>
        <taxon>Lysobacterales</taxon>
        <taxon>Lysobacteraceae</taxon>
        <taxon>Solilutibacter</taxon>
    </lineage>
</organism>
<keyword evidence="2" id="KW-0732">Signal</keyword>
<dbReference type="STRING" id="1604334.SAMN05421546_0107"/>
<evidence type="ECO:0000256" key="1">
    <source>
        <dbReference type="SAM" id="MobiDB-lite"/>
    </source>
</evidence>
<dbReference type="Proteomes" id="UP000241788">
    <property type="component" value="Unassembled WGS sequence"/>
</dbReference>
<sequence>MTRRHLLPNALVAACLLGLAACAPAGNDTAAPAAEAPAEAEPATPVNEAPSTPTPAPADDTAKPPVDIAPDPTLGLSKWNGYGDTTFGIDETAFRNAWGGDLSNYEFEEKASCFHLWPKGQKTSAELAFMFGDTKFARYSTENPKLTAPGGGKIGMTRSEIDALYPGRIKEEPHKYTDGNYLRINEGKNVLIFETDKAGKVTEWRVGVEPFVGYVEGCA</sequence>
<feature type="signal peptide" evidence="2">
    <location>
        <begin position="1"/>
        <end position="25"/>
    </location>
</feature>
<evidence type="ECO:0000313" key="3">
    <source>
        <dbReference type="EMBL" id="SIP87356.1"/>
    </source>
</evidence>
<protein>
    <recommendedName>
        <fullName evidence="5">Lectin</fullName>
    </recommendedName>
</protein>
<evidence type="ECO:0008006" key="5">
    <source>
        <dbReference type="Google" id="ProtNLM"/>
    </source>
</evidence>
<dbReference type="EMBL" id="FTLW01000001">
    <property type="protein sequence ID" value="SIP87356.1"/>
    <property type="molecule type" value="Genomic_DNA"/>
</dbReference>
<feature type="compositionally biased region" description="Low complexity" evidence="1">
    <location>
        <begin position="27"/>
        <end position="66"/>
    </location>
</feature>
<reference evidence="4" key="1">
    <citation type="submission" date="2017-01" db="EMBL/GenBank/DDBJ databases">
        <authorList>
            <person name="Varghese N."/>
            <person name="Submissions S."/>
        </authorList>
    </citation>
    <scope>NUCLEOTIDE SEQUENCE [LARGE SCALE GENOMIC DNA]</scope>
    <source>
        <strain evidence="4">UM1</strain>
    </source>
</reference>
<dbReference type="AlphaFoldDB" id="A0A1N6N5L0"/>
<dbReference type="RefSeq" id="WP_076584531.1">
    <property type="nucleotide sequence ID" value="NZ_FTLW01000001.1"/>
</dbReference>
<evidence type="ECO:0000256" key="2">
    <source>
        <dbReference type="SAM" id="SignalP"/>
    </source>
</evidence>
<feature type="region of interest" description="Disordered" evidence="1">
    <location>
        <begin position="27"/>
        <end position="70"/>
    </location>
</feature>
<name>A0A1N6N5L0_9GAMM</name>
<proteinExistence type="predicted"/>
<keyword evidence="4" id="KW-1185">Reference proteome</keyword>
<feature type="chain" id="PRO_5012568559" description="Lectin" evidence="2">
    <location>
        <begin position="26"/>
        <end position="219"/>
    </location>
</feature>